<dbReference type="EMBL" id="JAADJF010000093">
    <property type="protein sequence ID" value="KAF4439414.1"/>
    <property type="molecule type" value="Genomic_DNA"/>
</dbReference>
<comment type="caution">
    <text evidence="5">The sequence shown here is derived from an EMBL/GenBank/DDBJ whole genome shotgun (WGS) entry which is preliminary data.</text>
</comment>
<evidence type="ECO:0000256" key="2">
    <source>
        <dbReference type="ARBA" id="ARBA00022833"/>
    </source>
</evidence>
<dbReference type="AlphaFoldDB" id="A0A8H4JXK0"/>
<evidence type="ECO:0000313" key="6">
    <source>
        <dbReference type="Proteomes" id="UP000536711"/>
    </source>
</evidence>
<evidence type="ECO:0000313" key="5">
    <source>
        <dbReference type="EMBL" id="KAF4439414.1"/>
    </source>
</evidence>
<keyword evidence="2 3" id="KW-0862">Zinc</keyword>
<dbReference type="SMART" id="SM00132">
    <property type="entry name" value="LIM"/>
    <property type="match status" value="1"/>
</dbReference>
<name>A0A8H4JXK0_9HYPO</name>
<dbReference type="GO" id="GO:0030695">
    <property type="term" value="F:GTPase regulator activity"/>
    <property type="evidence" value="ECO:0007669"/>
    <property type="project" value="UniProtKB-ARBA"/>
</dbReference>
<keyword evidence="6" id="KW-1185">Reference proteome</keyword>
<keyword evidence="1 3" id="KW-0479">Metal-binding</keyword>
<organism evidence="5 6">
    <name type="scientific">Fusarium acutatum</name>
    <dbReference type="NCBI Taxonomy" id="78861"/>
    <lineage>
        <taxon>Eukaryota</taxon>
        <taxon>Fungi</taxon>
        <taxon>Dikarya</taxon>
        <taxon>Ascomycota</taxon>
        <taxon>Pezizomycotina</taxon>
        <taxon>Sordariomycetes</taxon>
        <taxon>Hypocreomycetidae</taxon>
        <taxon>Hypocreales</taxon>
        <taxon>Nectriaceae</taxon>
        <taxon>Fusarium</taxon>
        <taxon>Fusarium fujikuroi species complex</taxon>
    </lineage>
</organism>
<dbReference type="GO" id="GO:0046872">
    <property type="term" value="F:metal ion binding"/>
    <property type="evidence" value="ECO:0007669"/>
    <property type="project" value="UniProtKB-KW"/>
</dbReference>
<gene>
    <name evidence="5" type="ORF">FACUT_4169</name>
</gene>
<dbReference type="OrthoDB" id="5365701at2759"/>
<dbReference type="CDD" id="cd08368">
    <property type="entry name" value="LIM"/>
    <property type="match status" value="1"/>
</dbReference>
<dbReference type="Gene3D" id="2.60.270.50">
    <property type="match status" value="1"/>
</dbReference>
<dbReference type="Proteomes" id="UP000536711">
    <property type="component" value="Unassembled WGS sequence"/>
</dbReference>
<sequence>MAIIDINTILDPPMKLAAKLKDTLNAMTPRPSDDIRDKHRWYQCTLQNATQFDIRLQDSYFNAGKYLTAPNPVGPYAQMTFTAYNDRFAASTGLSFSAYLDETHRFYFAIGLDAPATGGFRAGVVESDSAKKGIEIATRQGNSITLTDRYKGKDSDGDDRLIEFHLAAYPGMEMKVVITQLHDLAGEYQDVPAVIAMICSESTIISIGLSELQLKILRRDDLAQAWASKTEIWMAFETALTGCMVVFSCLEAETRSLRSKNPGVWAKIKFIWNQDRLKELLGALRGQQSSITFLLNLLELETLSNIQKDIRKNAMKINAAASEGQSLRSCNPSVRMDSESIFDNDAAKLSFFEVEAVSGNAPSELDFEFDDLVINSQAYRRVFIKAQAETKQPEIEELDSDTGTVREVDKVPALSHKNSISLLRVSREKAMTYAKDLVRPSFQMERVGSCSDVYVPRPLPIVGTSTCSGCCKIITSYEVRVLDQSWNVECFNCIDWGKSLENGYRLSTEGNGIPPKLLCEEDYIRPRDVKCFKCHETILGK</sequence>
<protein>
    <submittedName>
        <fullName evidence="5">GTPase-activating of the rho rac family (LRG1)</fullName>
    </submittedName>
</protein>
<reference evidence="5 6" key="1">
    <citation type="submission" date="2020-01" db="EMBL/GenBank/DDBJ databases">
        <title>Identification and distribution of gene clusters putatively required for synthesis of sphingolipid metabolism inhibitors in phylogenetically diverse species of the filamentous fungus Fusarium.</title>
        <authorList>
            <person name="Kim H.-S."/>
            <person name="Busman M."/>
            <person name="Brown D.W."/>
            <person name="Divon H."/>
            <person name="Uhlig S."/>
            <person name="Proctor R.H."/>
        </authorList>
    </citation>
    <scope>NUCLEOTIDE SEQUENCE [LARGE SCALE GENOMIC DNA]</scope>
    <source>
        <strain evidence="5 6">NRRL 13308</strain>
    </source>
</reference>
<feature type="domain" description="LIM zinc-binding" evidence="4">
    <location>
        <begin position="465"/>
        <end position="529"/>
    </location>
</feature>
<evidence type="ECO:0000256" key="3">
    <source>
        <dbReference type="PROSITE-ProRule" id="PRU00125"/>
    </source>
</evidence>
<proteinExistence type="predicted"/>
<dbReference type="InterPro" id="IPR001781">
    <property type="entry name" value="Znf_LIM"/>
</dbReference>
<evidence type="ECO:0000259" key="4">
    <source>
        <dbReference type="PROSITE" id="PS50023"/>
    </source>
</evidence>
<dbReference type="Gene3D" id="2.10.110.10">
    <property type="entry name" value="Cysteine Rich Protein"/>
    <property type="match status" value="1"/>
</dbReference>
<accession>A0A8H4JXK0</accession>
<evidence type="ECO:0000256" key="1">
    <source>
        <dbReference type="ARBA" id="ARBA00022723"/>
    </source>
</evidence>
<keyword evidence="3" id="KW-0440">LIM domain</keyword>
<dbReference type="Pfam" id="PF00412">
    <property type="entry name" value="LIM"/>
    <property type="match status" value="1"/>
</dbReference>
<dbReference type="PROSITE" id="PS50023">
    <property type="entry name" value="LIM_DOMAIN_2"/>
    <property type="match status" value="1"/>
</dbReference>